<evidence type="ECO:0000313" key="2">
    <source>
        <dbReference type="Proteomes" id="UP000053989"/>
    </source>
</evidence>
<dbReference type="HOGENOM" id="CLU_829392_0_0_1"/>
<protein>
    <submittedName>
        <fullName evidence="1">Uncharacterized protein</fullName>
    </submittedName>
</protein>
<dbReference type="InParanoid" id="A0A0C3CMR0"/>
<keyword evidence="2" id="KW-1185">Reference proteome</keyword>
<dbReference type="AlphaFoldDB" id="A0A0C3CMR0"/>
<dbReference type="EMBL" id="KN822909">
    <property type="protein sequence ID" value="KIM49970.1"/>
    <property type="molecule type" value="Genomic_DNA"/>
</dbReference>
<name>A0A0C3CMR0_9AGAM</name>
<accession>A0A0C3CMR0</accession>
<reference evidence="2" key="2">
    <citation type="submission" date="2015-01" db="EMBL/GenBank/DDBJ databases">
        <title>Evolutionary Origins and Diversification of the Mycorrhizal Mutualists.</title>
        <authorList>
            <consortium name="DOE Joint Genome Institute"/>
            <consortium name="Mycorrhizal Genomics Consortium"/>
            <person name="Kohler A."/>
            <person name="Kuo A."/>
            <person name="Nagy L.G."/>
            <person name="Floudas D."/>
            <person name="Copeland A."/>
            <person name="Barry K.W."/>
            <person name="Cichocki N."/>
            <person name="Veneault-Fourrey C."/>
            <person name="LaButti K."/>
            <person name="Lindquist E.A."/>
            <person name="Lipzen A."/>
            <person name="Lundell T."/>
            <person name="Morin E."/>
            <person name="Murat C."/>
            <person name="Riley R."/>
            <person name="Ohm R."/>
            <person name="Sun H."/>
            <person name="Tunlid A."/>
            <person name="Henrissat B."/>
            <person name="Grigoriev I.V."/>
            <person name="Hibbett D.S."/>
            <person name="Martin F."/>
        </authorList>
    </citation>
    <scope>NUCLEOTIDE SEQUENCE [LARGE SCALE GENOMIC DNA]</scope>
    <source>
        <strain evidence="2">Foug A</strain>
    </source>
</reference>
<evidence type="ECO:0000313" key="1">
    <source>
        <dbReference type="EMBL" id="KIM49970.1"/>
    </source>
</evidence>
<sequence>MYIFVEGGRVIVTPNSSVPPPSELPSALEPTDVLMKGNLVRLFDGKYPHLLFFRSHIRTGTLFSCLNYKWDTIPLVQVNRVWKIRDDVREQWTKLNMFLTSVLQTLVTKIGLLPLNVLLEPVPSSIPYANDHLEERAARRCAYKALRCFQHLFTMCSWAMGYFPPLDQPVSGWSRLLLDAGFSPTMVQMLRDLPIGQFSPSPSRLGVVVPVSNHDAVITVPRMVKAHIPVWVWWGRCDMNARRNFSTLKDNTAGSQYLNDHCYPSDSDLAEAIRKYSQKTAQPPSLMPAAAPPMDFPKPHNGSGQRLGETWQQFFVHQEQRHLQMLEHETLEQWG</sequence>
<gene>
    <name evidence="1" type="ORF">SCLCIDRAFT_34854</name>
</gene>
<reference evidence="1 2" key="1">
    <citation type="submission" date="2014-04" db="EMBL/GenBank/DDBJ databases">
        <authorList>
            <consortium name="DOE Joint Genome Institute"/>
            <person name="Kuo A."/>
            <person name="Kohler A."/>
            <person name="Nagy L.G."/>
            <person name="Floudas D."/>
            <person name="Copeland A."/>
            <person name="Barry K.W."/>
            <person name="Cichocki N."/>
            <person name="Veneault-Fourrey C."/>
            <person name="LaButti K."/>
            <person name="Lindquist E.A."/>
            <person name="Lipzen A."/>
            <person name="Lundell T."/>
            <person name="Morin E."/>
            <person name="Murat C."/>
            <person name="Sun H."/>
            <person name="Tunlid A."/>
            <person name="Henrissat B."/>
            <person name="Grigoriev I.V."/>
            <person name="Hibbett D.S."/>
            <person name="Martin F."/>
            <person name="Nordberg H.P."/>
            <person name="Cantor M.N."/>
            <person name="Hua S.X."/>
        </authorList>
    </citation>
    <scope>NUCLEOTIDE SEQUENCE [LARGE SCALE GENOMIC DNA]</scope>
    <source>
        <strain evidence="1 2">Foug A</strain>
    </source>
</reference>
<organism evidence="1 2">
    <name type="scientific">Scleroderma citrinum Foug A</name>
    <dbReference type="NCBI Taxonomy" id="1036808"/>
    <lineage>
        <taxon>Eukaryota</taxon>
        <taxon>Fungi</taxon>
        <taxon>Dikarya</taxon>
        <taxon>Basidiomycota</taxon>
        <taxon>Agaricomycotina</taxon>
        <taxon>Agaricomycetes</taxon>
        <taxon>Agaricomycetidae</taxon>
        <taxon>Boletales</taxon>
        <taxon>Sclerodermatineae</taxon>
        <taxon>Sclerodermataceae</taxon>
        <taxon>Scleroderma</taxon>
    </lineage>
</organism>
<proteinExistence type="predicted"/>
<dbReference type="Proteomes" id="UP000053989">
    <property type="component" value="Unassembled WGS sequence"/>
</dbReference>
<dbReference type="OrthoDB" id="3237250at2759"/>
<dbReference type="STRING" id="1036808.A0A0C3CMR0"/>